<evidence type="ECO:0000256" key="4">
    <source>
        <dbReference type="ARBA" id="ARBA00023163"/>
    </source>
</evidence>
<accession>A0A7W8EFF6</accession>
<dbReference type="FunFam" id="1.10.10.10:FF:000001">
    <property type="entry name" value="LysR family transcriptional regulator"/>
    <property type="match status" value="1"/>
</dbReference>
<organism evidence="6 7">
    <name type="scientific">Nonomuraea endophytica</name>
    <dbReference type="NCBI Taxonomy" id="714136"/>
    <lineage>
        <taxon>Bacteria</taxon>
        <taxon>Bacillati</taxon>
        <taxon>Actinomycetota</taxon>
        <taxon>Actinomycetes</taxon>
        <taxon>Streptosporangiales</taxon>
        <taxon>Streptosporangiaceae</taxon>
        <taxon>Nonomuraea</taxon>
    </lineage>
</organism>
<sequence>MDTHIRDLRYFVAVAEELSFTRAADERLYISQPSLSRQIRQLESSLRTRLFDRDRRTVALTPAGAELLPRARQIIEQWEQAERAVADVSRGSLTVGFQTRIARGIIAAAAERLPGHNLRFRQISWGDPSVGLAGRQVDVAIAWLPVPSGITWEVVSTEDRWVALPSRHRLAGRAAVTLAELADEPFVALPASAGPMRAFWLAAAERDRPPVVAVEVETAEEAIEAVAAGHAVVLVSAVNAELYRHDDVVCVPVTGLEPARLAVAWRTDDHRPAIRAIARTLMTCLCPT</sequence>
<feature type="domain" description="HTH lysR-type" evidence="5">
    <location>
        <begin position="1"/>
        <end position="61"/>
    </location>
</feature>
<dbReference type="Pfam" id="PF00126">
    <property type="entry name" value="HTH_1"/>
    <property type="match status" value="1"/>
</dbReference>
<evidence type="ECO:0000259" key="5">
    <source>
        <dbReference type="PROSITE" id="PS50931"/>
    </source>
</evidence>
<evidence type="ECO:0000313" key="6">
    <source>
        <dbReference type="EMBL" id="MBB5076422.1"/>
    </source>
</evidence>
<dbReference type="Proteomes" id="UP000568380">
    <property type="component" value="Unassembled WGS sequence"/>
</dbReference>
<evidence type="ECO:0000256" key="2">
    <source>
        <dbReference type="ARBA" id="ARBA00023015"/>
    </source>
</evidence>
<dbReference type="AlphaFoldDB" id="A0A7W8EFF6"/>
<dbReference type="Gene3D" id="1.10.10.10">
    <property type="entry name" value="Winged helix-like DNA-binding domain superfamily/Winged helix DNA-binding domain"/>
    <property type="match status" value="1"/>
</dbReference>
<keyword evidence="3 6" id="KW-0238">DNA-binding</keyword>
<dbReference type="PANTHER" id="PTHR30346">
    <property type="entry name" value="TRANSCRIPTIONAL DUAL REGULATOR HCAR-RELATED"/>
    <property type="match status" value="1"/>
</dbReference>
<keyword evidence="7" id="KW-1185">Reference proteome</keyword>
<keyword evidence="2" id="KW-0805">Transcription regulation</keyword>
<dbReference type="SUPFAM" id="SSF46785">
    <property type="entry name" value="Winged helix' DNA-binding domain"/>
    <property type="match status" value="1"/>
</dbReference>
<dbReference type="InterPro" id="IPR000847">
    <property type="entry name" value="LysR_HTH_N"/>
</dbReference>
<dbReference type="InterPro" id="IPR036390">
    <property type="entry name" value="WH_DNA-bd_sf"/>
</dbReference>
<dbReference type="Pfam" id="PF03466">
    <property type="entry name" value="LysR_substrate"/>
    <property type="match status" value="1"/>
</dbReference>
<comment type="similarity">
    <text evidence="1">Belongs to the LysR transcriptional regulatory family.</text>
</comment>
<dbReference type="SUPFAM" id="SSF53850">
    <property type="entry name" value="Periplasmic binding protein-like II"/>
    <property type="match status" value="1"/>
</dbReference>
<dbReference type="EMBL" id="JACHIN010000002">
    <property type="protein sequence ID" value="MBB5076422.1"/>
    <property type="molecule type" value="Genomic_DNA"/>
</dbReference>
<dbReference type="GO" id="GO:0003677">
    <property type="term" value="F:DNA binding"/>
    <property type="evidence" value="ECO:0007669"/>
    <property type="project" value="UniProtKB-KW"/>
</dbReference>
<comment type="caution">
    <text evidence="6">The sequence shown here is derived from an EMBL/GenBank/DDBJ whole genome shotgun (WGS) entry which is preliminary data.</text>
</comment>
<keyword evidence="4" id="KW-0804">Transcription</keyword>
<dbReference type="GO" id="GO:0032993">
    <property type="term" value="C:protein-DNA complex"/>
    <property type="evidence" value="ECO:0007669"/>
    <property type="project" value="TreeGrafter"/>
</dbReference>
<reference evidence="6 7" key="1">
    <citation type="submission" date="2020-08" db="EMBL/GenBank/DDBJ databases">
        <title>Genomic Encyclopedia of Type Strains, Phase IV (KMG-IV): sequencing the most valuable type-strain genomes for metagenomic binning, comparative biology and taxonomic classification.</title>
        <authorList>
            <person name="Goeker M."/>
        </authorList>
    </citation>
    <scope>NUCLEOTIDE SEQUENCE [LARGE SCALE GENOMIC DNA]</scope>
    <source>
        <strain evidence="6 7">DSM 45385</strain>
    </source>
</reference>
<dbReference type="CDD" id="cd08414">
    <property type="entry name" value="PBP2_LTTR_aromatics_like"/>
    <property type="match status" value="1"/>
</dbReference>
<dbReference type="InterPro" id="IPR005119">
    <property type="entry name" value="LysR_subst-bd"/>
</dbReference>
<dbReference type="PANTHER" id="PTHR30346:SF0">
    <property type="entry name" value="HCA OPERON TRANSCRIPTIONAL ACTIVATOR HCAR"/>
    <property type="match status" value="1"/>
</dbReference>
<dbReference type="Gene3D" id="3.40.190.10">
    <property type="entry name" value="Periplasmic binding protein-like II"/>
    <property type="match status" value="2"/>
</dbReference>
<dbReference type="InterPro" id="IPR036388">
    <property type="entry name" value="WH-like_DNA-bd_sf"/>
</dbReference>
<proteinExistence type="inferred from homology"/>
<name>A0A7W8EFF6_9ACTN</name>
<dbReference type="PRINTS" id="PR00039">
    <property type="entry name" value="HTHLYSR"/>
</dbReference>
<evidence type="ECO:0000256" key="3">
    <source>
        <dbReference type="ARBA" id="ARBA00023125"/>
    </source>
</evidence>
<dbReference type="RefSeq" id="WP_184959866.1">
    <property type="nucleotide sequence ID" value="NZ_JACHIN010000002.1"/>
</dbReference>
<gene>
    <name evidence="6" type="ORF">HNR40_001886</name>
</gene>
<dbReference type="PROSITE" id="PS50931">
    <property type="entry name" value="HTH_LYSR"/>
    <property type="match status" value="1"/>
</dbReference>
<dbReference type="GO" id="GO:0003700">
    <property type="term" value="F:DNA-binding transcription factor activity"/>
    <property type="evidence" value="ECO:0007669"/>
    <property type="project" value="InterPro"/>
</dbReference>
<evidence type="ECO:0000256" key="1">
    <source>
        <dbReference type="ARBA" id="ARBA00009437"/>
    </source>
</evidence>
<evidence type="ECO:0000313" key="7">
    <source>
        <dbReference type="Proteomes" id="UP000568380"/>
    </source>
</evidence>
<protein>
    <submittedName>
        <fullName evidence="6">DNA-binding transcriptional LysR family regulator</fullName>
    </submittedName>
</protein>